<dbReference type="GO" id="GO:0005524">
    <property type="term" value="F:ATP binding"/>
    <property type="evidence" value="ECO:0007669"/>
    <property type="project" value="UniProtKB-KW"/>
</dbReference>
<dbReference type="SMART" id="SM00382">
    <property type="entry name" value="AAA"/>
    <property type="match status" value="2"/>
</dbReference>
<feature type="domain" description="ABC transporter" evidence="6">
    <location>
        <begin position="5"/>
        <end position="240"/>
    </location>
</feature>
<dbReference type="CDD" id="cd03215">
    <property type="entry name" value="ABC_Carb_Monos_II"/>
    <property type="match status" value="1"/>
</dbReference>
<dbReference type="EMBL" id="JACIBX010000001">
    <property type="protein sequence ID" value="MBB3710476.1"/>
    <property type="molecule type" value="Genomic_DNA"/>
</dbReference>
<dbReference type="InterPro" id="IPR027417">
    <property type="entry name" value="P-loop_NTPase"/>
</dbReference>
<evidence type="ECO:0000256" key="4">
    <source>
        <dbReference type="ARBA" id="ARBA00022741"/>
    </source>
</evidence>
<keyword evidence="8" id="KW-1185">Reference proteome</keyword>
<dbReference type="Pfam" id="PF00005">
    <property type="entry name" value="ABC_tran"/>
    <property type="match status" value="2"/>
</dbReference>
<gene>
    <name evidence="7" type="ORF">FHS00_000029</name>
</gene>
<dbReference type="InterPro" id="IPR050107">
    <property type="entry name" value="ABC_carbohydrate_import_ATPase"/>
</dbReference>
<dbReference type="PANTHER" id="PTHR43790:SF9">
    <property type="entry name" value="GALACTOFURANOSE TRANSPORTER ATP-BINDING PROTEIN YTFR"/>
    <property type="match status" value="1"/>
</dbReference>
<evidence type="ECO:0000256" key="5">
    <source>
        <dbReference type="ARBA" id="ARBA00022840"/>
    </source>
</evidence>
<feature type="domain" description="ABC transporter" evidence="6">
    <location>
        <begin position="254"/>
        <end position="491"/>
    </location>
</feature>
<evidence type="ECO:0000256" key="1">
    <source>
        <dbReference type="ARBA" id="ARBA00022448"/>
    </source>
</evidence>
<dbReference type="Proteomes" id="UP000576152">
    <property type="component" value="Unassembled WGS sequence"/>
</dbReference>
<proteinExistence type="predicted"/>
<dbReference type="Gene3D" id="3.40.50.300">
    <property type="entry name" value="P-loop containing nucleotide triphosphate hydrolases"/>
    <property type="match status" value="2"/>
</dbReference>
<protein>
    <submittedName>
        <fullName evidence="7">Ribose transport system ATP-binding protein</fullName>
    </submittedName>
</protein>
<dbReference type="PROSITE" id="PS00211">
    <property type="entry name" value="ABC_TRANSPORTER_1"/>
    <property type="match status" value="1"/>
</dbReference>
<keyword evidence="1" id="KW-0813">Transport</keyword>
<dbReference type="PANTHER" id="PTHR43790">
    <property type="entry name" value="CARBOHYDRATE TRANSPORT ATP-BINDING PROTEIN MG119-RELATED"/>
    <property type="match status" value="1"/>
</dbReference>
<reference evidence="7 8" key="1">
    <citation type="submission" date="2020-08" db="EMBL/GenBank/DDBJ databases">
        <title>Genomic Encyclopedia of Type Strains, Phase III (KMG-III): the genomes of soil and plant-associated and newly described type strains.</title>
        <authorList>
            <person name="Whitman W."/>
        </authorList>
    </citation>
    <scope>NUCLEOTIDE SEQUENCE [LARGE SCALE GENOMIC DNA]</scope>
    <source>
        <strain evidence="7 8">CECT 8572</strain>
    </source>
</reference>
<dbReference type="RefSeq" id="WP_183468697.1">
    <property type="nucleotide sequence ID" value="NZ_JACIBX010000001.1"/>
</dbReference>
<evidence type="ECO:0000313" key="7">
    <source>
        <dbReference type="EMBL" id="MBB3710476.1"/>
    </source>
</evidence>
<evidence type="ECO:0000313" key="8">
    <source>
        <dbReference type="Proteomes" id="UP000576152"/>
    </source>
</evidence>
<keyword evidence="5 7" id="KW-0067">ATP-binding</keyword>
<dbReference type="PROSITE" id="PS50893">
    <property type="entry name" value="ABC_TRANSPORTER_2"/>
    <property type="match status" value="2"/>
</dbReference>
<dbReference type="InterPro" id="IPR003439">
    <property type="entry name" value="ABC_transporter-like_ATP-bd"/>
</dbReference>
<dbReference type="InterPro" id="IPR003593">
    <property type="entry name" value="AAA+_ATPase"/>
</dbReference>
<dbReference type="InterPro" id="IPR017871">
    <property type="entry name" value="ABC_transporter-like_CS"/>
</dbReference>
<sequence>MTNLLELRDIEKSFATIPVLRRASFELRSGEVHALMGGNGAGKSTLMKILTGVYTKDGGSLVFDGREVELSGPRDAERLGIAMIFQEFSLIPTLTVAQNIFLHHEPRAGGFLNDAEAERRAAGILSDLGEDIDPRALVETLSVGACQMVEIAKALSKNARVLIMDEPTSSLSEAEARTLFSLVRKLKSEGISIVYISHRMAEIFEICDRITVMRDGHDALTRSTGEVTMQQLIEAMLGEGVEASMQYQARPISATAATVLEVENLTLEEKVVDASFTIRAGEIVGLAGLTASGRTEIAEAIFGLRRIRSGEVRVDGKPVRGTDQAIAAGVALVPENRRTQGLVLEHSMHDNMVLPNLARFTRGLFVRDGAGRRAANDAIARLKIRTDGPDKVVGLLSGGNQQKIVLAKWLERRPRLLILDEPTIGVDIGAKSDLVEIIREIAEAGTAVLVISSEFEELLAMSDRVLVLHDGRLIKELEREEIATEEVLHHAIQG</sequence>
<organism evidence="7 8">
    <name type="scientific">Limimaricola variabilis</name>
    <dbReference type="NCBI Taxonomy" id="1492771"/>
    <lineage>
        <taxon>Bacteria</taxon>
        <taxon>Pseudomonadati</taxon>
        <taxon>Pseudomonadota</taxon>
        <taxon>Alphaproteobacteria</taxon>
        <taxon>Rhodobacterales</taxon>
        <taxon>Paracoccaceae</taxon>
        <taxon>Limimaricola</taxon>
    </lineage>
</organism>
<keyword evidence="4" id="KW-0547">Nucleotide-binding</keyword>
<name>A0ABR6HIT4_9RHOB</name>
<evidence type="ECO:0000256" key="2">
    <source>
        <dbReference type="ARBA" id="ARBA00022597"/>
    </source>
</evidence>
<evidence type="ECO:0000259" key="6">
    <source>
        <dbReference type="PROSITE" id="PS50893"/>
    </source>
</evidence>
<dbReference type="CDD" id="cd03216">
    <property type="entry name" value="ABC_Carb_Monos_I"/>
    <property type="match status" value="1"/>
</dbReference>
<dbReference type="SUPFAM" id="SSF52540">
    <property type="entry name" value="P-loop containing nucleoside triphosphate hydrolases"/>
    <property type="match status" value="2"/>
</dbReference>
<accession>A0ABR6HIT4</accession>
<keyword evidence="3" id="KW-0677">Repeat</keyword>
<comment type="caution">
    <text evidence="7">The sequence shown here is derived from an EMBL/GenBank/DDBJ whole genome shotgun (WGS) entry which is preliminary data.</text>
</comment>
<keyword evidence="2" id="KW-0762">Sugar transport</keyword>
<evidence type="ECO:0000256" key="3">
    <source>
        <dbReference type="ARBA" id="ARBA00022737"/>
    </source>
</evidence>